<dbReference type="Gene3D" id="3.40.50.1820">
    <property type="entry name" value="alpha/beta hydrolase"/>
    <property type="match status" value="1"/>
</dbReference>
<name>A0A0E0JQW4_ORYPU</name>
<dbReference type="GO" id="GO:0016787">
    <property type="term" value="F:hydrolase activity"/>
    <property type="evidence" value="ECO:0007669"/>
    <property type="project" value="InterPro"/>
</dbReference>
<evidence type="ECO:0000313" key="4">
    <source>
        <dbReference type="Proteomes" id="UP000026962"/>
    </source>
</evidence>
<sequence>MTSLASPTSACTSPRSPPGGASPSSCSSTVAASATPTHPGSCTTTSTRASRAFPTVVVAVKLPLTPERHLPMHIDLVRCQRSRRPGGGAPLDGCRLLPGVPHRDSSGGNLVDARVHEDGEDSWAPLRVASGIPLQPGFVRATRSKSELEPRPDSMFFTLNMFNKFLAMALPEGVTKDHPYTCPMGLNALPLKFVPLPPLLVAIVEHDLIRDTTSSIAMRCAPPTRTWRCCSNRGQFLYVASICDFFLLKYKTLNYL</sequence>
<evidence type="ECO:0000313" key="3">
    <source>
        <dbReference type="EnsemblPlants" id="OPUNC01G35730.1"/>
    </source>
</evidence>
<reference evidence="3" key="2">
    <citation type="submission" date="2018-05" db="EMBL/GenBank/DDBJ databases">
        <title>OpunRS2 (Oryza punctata Reference Sequence Version 2).</title>
        <authorList>
            <person name="Zhang J."/>
            <person name="Kudrna D."/>
            <person name="Lee S."/>
            <person name="Talag J."/>
            <person name="Welchert J."/>
            <person name="Wing R.A."/>
        </authorList>
    </citation>
    <scope>NUCLEOTIDE SEQUENCE [LARGE SCALE GENOMIC DNA]</scope>
</reference>
<dbReference type="Proteomes" id="UP000026962">
    <property type="component" value="Chromosome 1"/>
</dbReference>
<feature type="domain" description="Alpha/beta hydrolase fold-3" evidence="2">
    <location>
        <begin position="104"/>
        <end position="220"/>
    </location>
</feature>
<evidence type="ECO:0000256" key="1">
    <source>
        <dbReference type="SAM" id="MobiDB-lite"/>
    </source>
</evidence>
<dbReference type="AlphaFoldDB" id="A0A0E0JQW4"/>
<reference evidence="3" key="1">
    <citation type="submission" date="2015-04" db="UniProtKB">
        <authorList>
            <consortium name="EnsemblPlants"/>
        </authorList>
    </citation>
    <scope>IDENTIFICATION</scope>
</reference>
<feature type="compositionally biased region" description="Low complexity" evidence="1">
    <location>
        <begin position="12"/>
        <end position="47"/>
    </location>
</feature>
<dbReference type="Gramene" id="OPUNC01G35730.1">
    <property type="protein sequence ID" value="OPUNC01G35730.1"/>
    <property type="gene ID" value="OPUNC01G35730"/>
</dbReference>
<dbReference type="InterPro" id="IPR029058">
    <property type="entry name" value="AB_hydrolase_fold"/>
</dbReference>
<dbReference type="STRING" id="4537.A0A0E0JQW4"/>
<dbReference type="EnsemblPlants" id="OPUNC01G35730.1">
    <property type="protein sequence ID" value="OPUNC01G35730.1"/>
    <property type="gene ID" value="OPUNC01G35730"/>
</dbReference>
<dbReference type="eggNOG" id="KOG1515">
    <property type="taxonomic scope" value="Eukaryota"/>
</dbReference>
<protein>
    <recommendedName>
        <fullName evidence="2">Alpha/beta hydrolase fold-3 domain-containing protein</fullName>
    </recommendedName>
</protein>
<feature type="compositionally biased region" description="Polar residues" evidence="1">
    <location>
        <begin position="1"/>
        <end position="11"/>
    </location>
</feature>
<proteinExistence type="predicted"/>
<organism evidence="3">
    <name type="scientific">Oryza punctata</name>
    <name type="common">Red rice</name>
    <dbReference type="NCBI Taxonomy" id="4537"/>
    <lineage>
        <taxon>Eukaryota</taxon>
        <taxon>Viridiplantae</taxon>
        <taxon>Streptophyta</taxon>
        <taxon>Embryophyta</taxon>
        <taxon>Tracheophyta</taxon>
        <taxon>Spermatophyta</taxon>
        <taxon>Magnoliopsida</taxon>
        <taxon>Liliopsida</taxon>
        <taxon>Poales</taxon>
        <taxon>Poaceae</taxon>
        <taxon>BOP clade</taxon>
        <taxon>Oryzoideae</taxon>
        <taxon>Oryzeae</taxon>
        <taxon>Oryzinae</taxon>
        <taxon>Oryza</taxon>
    </lineage>
</organism>
<dbReference type="Pfam" id="PF07859">
    <property type="entry name" value="Abhydrolase_3"/>
    <property type="match status" value="1"/>
</dbReference>
<accession>A0A0E0JQW4</accession>
<dbReference type="SUPFAM" id="SSF53474">
    <property type="entry name" value="alpha/beta-Hydrolases"/>
    <property type="match status" value="1"/>
</dbReference>
<keyword evidence="4" id="KW-1185">Reference proteome</keyword>
<feature type="region of interest" description="Disordered" evidence="1">
    <location>
        <begin position="1"/>
        <end position="47"/>
    </location>
</feature>
<evidence type="ECO:0000259" key="2">
    <source>
        <dbReference type="Pfam" id="PF07859"/>
    </source>
</evidence>
<dbReference type="HOGENOM" id="CLU_1087346_0_0_1"/>
<dbReference type="InterPro" id="IPR013094">
    <property type="entry name" value="AB_hydrolase_3"/>
</dbReference>